<dbReference type="SUPFAM" id="SSF52540">
    <property type="entry name" value="P-loop containing nucleoside triphosphate hydrolases"/>
    <property type="match status" value="1"/>
</dbReference>
<dbReference type="Gene3D" id="3.40.50.300">
    <property type="entry name" value="P-loop containing nucleotide triphosphate hydrolases"/>
    <property type="match status" value="1"/>
</dbReference>
<dbReference type="HOGENOM" id="CLU_039512_0_0_4"/>
<dbReference type="AlphaFoldDB" id="D7DMW6"/>
<reference evidence="1 2" key="2">
    <citation type="journal article" date="2011" name="J. Bacteriol.">
        <title>Genomes of three methylotrophs from a single niche uncover genetic and metabolic divergence of Methylophilaceae.</title>
        <authorList>
            <person name="Lapidus A."/>
            <person name="Clum A."/>
            <person name="Labutti K."/>
            <person name="Kaluzhnaya M.G."/>
            <person name="Lim S."/>
            <person name="Beck D.A."/>
            <person name="Glavina Del Rio T."/>
            <person name="Nolan M."/>
            <person name="Mavromatis K."/>
            <person name="Huntemann M."/>
            <person name="Lucas S."/>
            <person name="Lidstrom M.E."/>
            <person name="Ivanova N."/>
            <person name="Chistoserdova L."/>
        </authorList>
    </citation>
    <scope>NUCLEOTIDE SEQUENCE [LARGE SCALE GENOMIC DNA]</scope>
    <source>
        <strain evidence="1 2">301</strain>
    </source>
</reference>
<organism evidence="1 2">
    <name type="scientific">Methylotenera versatilis (strain 301)</name>
    <dbReference type="NCBI Taxonomy" id="666681"/>
    <lineage>
        <taxon>Bacteria</taxon>
        <taxon>Pseudomonadati</taxon>
        <taxon>Pseudomonadota</taxon>
        <taxon>Betaproteobacteria</taxon>
        <taxon>Nitrosomonadales</taxon>
        <taxon>Methylophilaceae</taxon>
        <taxon>Methylotenera</taxon>
    </lineage>
</organism>
<dbReference type="RefSeq" id="WP_013147221.1">
    <property type="nucleotide sequence ID" value="NC_014207.1"/>
</dbReference>
<dbReference type="CDD" id="cd00009">
    <property type="entry name" value="AAA"/>
    <property type="match status" value="1"/>
</dbReference>
<dbReference type="Proteomes" id="UP000000383">
    <property type="component" value="Chromosome"/>
</dbReference>
<dbReference type="PANTHER" id="PTHR42935">
    <property type="entry name" value="SLR0930 PROTEIN"/>
    <property type="match status" value="1"/>
</dbReference>
<gene>
    <name evidence="1" type="ordered locus">M301_0521</name>
</gene>
<evidence type="ECO:0000313" key="1">
    <source>
        <dbReference type="EMBL" id="ADI28905.1"/>
    </source>
</evidence>
<evidence type="ECO:0000313" key="2">
    <source>
        <dbReference type="Proteomes" id="UP000000383"/>
    </source>
</evidence>
<dbReference type="KEGG" id="meh:M301_0521"/>
<dbReference type="STRING" id="666681.M301_0521"/>
<dbReference type="PANTHER" id="PTHR42935:SF1">
    <property type="entry name" value="SLR0930 PROTEIN"/>
    <property type="match status" value="1"/>
</dbReference>
<dbReference type="InterPro" id="IPR027417">
    <property type="entry name" value="P-loop_NTPase"/>
</dbReference>
<dbReference type="InterPro" id="IPR008533">
    <property type="entry name" value="DUF815"/>
</dbReference>
<dbReference type="eggNOG" id="COG2607">
    <property type="taxonomic scope" value="Bacteria"/>
</dbReference>
<protein>
    <submittedName>
        <fullName evidence="1">Uncharacterized protein</fullName>
    </submittedName>
</protein>
<name>D7DMW6_METV0</name>
<proteinExistence type="predicted"/>
<sequence>MSDFSQLIQRAESLLVRLEAFIPSAPSEPDWSAIAWRWQHNKGHGYLEVIPHPHLIQLDDLHNIDQQKAEIVRNTAQFVRGYTANNVLLTGARGTGKSSIVKALLSQFSQDGLRILEIDKQDLTDLPQITALLRNRSERFIVFCDDLSFEVGDAGYKALKVVLDGSMAATSDNILVYATSNRRHLLPEFMAESLETQHLGGEIRPGDTIEEKTSLSDRFGMWLAFYSFDQDEYLAVAAQWLRHYGTSVFDEAARTAALQWSHTRGSRSGRIAYQFARDYAGRKQLAATHSA</sequence>
<accession>D7DMW6</accession>
<dbReference type="EMBL" id="CP002056">
    <property type="protein sequence ID" value="ADI28905.1"/>
    <property type="molecule type" value="Genomic_DNA"/>
</dbReference>
<keyword evidence="2" id="KW-1185">Reference proteome</keyword>
<dbReference type="Pfam" id="PF05673">
    <property type="entry name" value="DUF815"/>
    <property type="match status" value="1"/>
</dbReference>
<reference evidence="2" key="1">
    <citation type="submission" date="2010-05" db="EMBL/GenBank/DDBJ databases">
        <title>Complete sequence of Methylotenera sp. 301.</title>
        <authorList>
            <person name="Lucas S."/>
            <person name="Copeland A."/>
            <person name="Lapidus A."/>
            <person name="Cheng J.-F."/>
            <person name="Bruce D."/>
            <person name="Goodwin L."/>
            <person name="Pitluck S."/>
            <person name="Clum A."/>
            <person name="Land M."/>
            <person name="Hauser L."/>
            <person name="Kyrpides N."/>
            <person name="Ivanova N."/>
            <person name="Chistoservova L."/>
            <person name="Kalyuzhnaya M."/>
            <person name="Woyke T."/>
        </authorList>
    </citation>
    <scope>NUCLEOTIDE SEQUENCE [LARGE SCALE GENOMIC DNA]</scope>
    <source>
        <strain evidence="2">301</strain>
    </source>
</reference>
<dbReference type="OrthoDB" id="9812140at2"/>